<gene>
    <name evidence="4" type="ORF">EDD66_106231</name>
</gene>
<keyword evidence="2" id="KW-1133">Transmembrane helix</keyword>
<proteinExistence type="inferred from homology"/>
<dbReference type="NCBIfam" id="TIGR00350">
    <property type="entry name" value="lytR_cpsA_psr"/>
    <property type="match status" value="1"/>
</dbReference>
<protein>
    <submittedName>
        <fullName evidence="4">LytR family transcriptional attenuator</fullName>
    </submittedName>
</protein>
<keyword evidence="2" id="KW-0472">Membrane</keyword>
<reference evidence="4 5" key="1">
    <citation type="submission" date="2018-11" db="EMBL/GenBank/DDBJ databases">
        <title>Genomic Encyclopedia of Type Strains, Phase IV (KMG-IV): sequencing the most valuable type-strain genomes for metagenomic binning, comparative biology and taxonomic classification.</title>
        <authorList>
            <person name="Goeker M."/>
        </authorList>
    </citation>
    <scope>NUCLEOTIDE SEQUENCE [LARGE SCALE GENOMIC DNA]</scope>
    <source>
        <strain evidence="4 5">DSM 26537</strain>
    </source>
</reference>
<evidence type="ECO:0000313" key="5">
    <source>
        <dbReference type="Proteomes" id="UP000273083"/>
    </source>
</evidence>
<feature type="transmembrane region" description="Helical" evidence="2">
    <location>
        <begin position="58"/>
        <end position="77"/>
    </location>
</feature>
<evidence type="ECO:0000259" key="3">
    <source>
        <dbReference type="Pfam" id="PF03816"/>
    </source>
</evidence>
<keyword evidence="5" id="KW-1185">Reference proteome</keyword>
<dbReference type="InterPro" id="IPR050922">
    <property type="entry name" value="LytR/CpsA/Psr_CW_biosynth"/>
</dbReference>
<dbReference type="RefSeq" id="WP_123609771.1">
    <property type="nucleotide sequence ID" value="NZ_RJVG01000006.1"/>
</dbReference>
<name>A0A3N1XLE5_9FIRM</name>
<dbReference type="PANTHER" id="PTHR33392">
    <property type="entry name" value="POLYISOPRENYL-TEICHOIC ACID--PEPTIDOGLYCAN TEICHOIC ACID TRANSFERASE TAGU"/>
    <property type="match status" value="1"/>
</dbReference>
<dbReference type="Pfam" id="PF03816">
    <property type="entry name" value="LytR_cpsA_psr"/>
    <property type="match status" value="1"/>
</dbReference>
<evidence type="ECO:0000313" key="4">
    <source>
        <dbReference type="EMBL" id="ROR27533.1"/>
    </source>
</evidence>
<sequence length="384" mass="43565">MDRKKEYKTYIERNSKGDTGLQERDIAFNHVDDDMDDKERRKQGYIKKKRRNRAIKRTFLGLLLALSIIAGWAIATFETQVNAVLNRMDRDPSTDLSTVELDDDLLTSDKDVINILLVGSDKRATWTESGRSDSTMIATLDLKHKRLKLTSLMRDMYVPIPGHGDDRFNASYAYGGVKLLYETIATNFGIKLDGYVIVDFTAFQAVIDTVGGVEIELTDKEYKYLTTAYHRGSVLNVKPGLNNLNGEQALAYTRIRQDAEGDFGRTRRQRDVLQSIFNEAKGMSLSELVKLTETMMPYLATDLTNEEILSYIKSVVMLGTTEIDQMRIPVDNSFSQARIRNMAVLIPDIAINTQELNDFIFNYDGKENTLETVAETSEDSNLNQ</sequence>
<comment type="similarity">
    <text evidence="1">Belongs to the LytR/CpsA/Psr (LCP) family.</text>
</comment>
<organism evidence="4 5">
    <name type="scientific">Mobilisporobacter senegalensis</name>
    <dbReference type="NCBI Taxonomy" id="1329262"/>
    <lineage>
        <taxon>Bacteria</taxon>
        <taxon>Bacillati</taxon>
        <taxon>Bacillota</taxon>
        <taxon>Clostridia</taxon>
        <taxon>Lachnospirales</taxon>
        <taxon>Lachnospiraceae</taxon>
        <taxon>Mobilisporobacter</taxon>
    </lineage>
</organism>
<feature type="domain" description="Cell envelope-related transcriptional attenuator" evidence="3">
    <location>
        <begin position="131"/>
        <end position="281"/>
    </location>
</feature>
<dbReference type="Proteomes" id="UP000273083">
    <property type="component" value="Unassembled WGS sequence"/>
</dbReference>
<evidence type="ECO:0000256" key="1">
    <source>
        <dbReference type="ARBA" id="ARBA00006068"/>
    </source>
</evidence>
<dbReference type="Gene3D" id="3.40.630.190">
    <property type="entry name" value="LCP protein"/>
    <property type="match status" value="1"/>
</dbReference>
<comment type="caution">
    <text evidence="4">The sequence shown here is derived from an EMBL/GenBank/DDBJ whole genome shotgun (WGS) entry which is preliminary data.</text>
</comment>
<accession>A0A3N1XLE5</accession>
<dbReference type="InterPro" id="IPR004474">
    <property type="entry name" value="LytR_CpsA_psr"/>
</dbReference>
<evidence type="ECO:0000256" key="2">
    <source>
        <dbReference type="SAM" id="Phobius"/>
    </source>
</evidence>
<dbReference type="PANTHER" id="PTHR33392:SF6">
    <property type="entry name" value="POLYISOPRENYL-TEICHOIC ACID--PEPTIDOGLYCAN TEICHOIC ACID TRANSFERASE TAGU"/>
    <property type="match status" value="1"/>
</dbReference>
<dbReference type="OrthoDB" id="27330at2"/>
<dbReference type="EMBL" id="RJVG01000006">
    <property type="protein sequence ID" value="ROR27533.1"/>
    <property type="molecule type" value="Genomic_DNA"/>
</dbReference>
<keyword evidence="2" id="KW-0812">Transmembrane</keyword>
<dbReference type="AlphaFoldDB" id="A0A3N1XLE5"/>